<gene>
    <name evidence="5" type="ORF">EA58_21575</name>
</gene>
<sequence>MNPNTFGFAMTDLTRLMRNLFKKRFKDQALTMAQARALYYIARFEGIRQVELADMLEIKPISLVRIIDLLMEAELIERRPDPKDRRAYQLYPSPTAQPILDEILRVIQSIQQDALAGLSENEIATLSAAFQKMRNNLTSL</sequence>
<name>A0A066RH37_9GAMM</name>
<dbReference type="Proteomes" id="UP000027192">
    <property type="component" value="Unassembled WGS sequence"/>
</dbReference>
<protein>
    <recommendedName>
        <fullName evidence="4">HTH marR-type domain-containing protein</fullName>
    </recommendedName>
</protein>
<dbReference type="Pfam" id="PF12802">
    <property type="entry name" value="MarR_2"/>
    <property type="match status" value="1"/>
</dbReference>
<dbReference type="AlphaFoldDB" id="A0A066RH37"/>
<dbReference type="InterPro" id="IPR036390">
    <property type="entry name" value="WH_DNA-bd_sf"/>
</dbReference>
<organism evidence="5 6">
    <name type="scientific">Photobacterium galatheae</name>
    <dbReference type="NCBI Taxonomy" id="1654360"/>
    <lineage>
        <taxon>Bacteria</taxon>
        <taxon>Pseudomonadati</taxon>
        <taxon>Pseudomonadota</taxon>
        <taxon>Gammaproteobacteria</taxon>
        <taxon>Vibrionales</taxon>
        <taxon>Vibrionaceae</taxon>
        <taxon>Photobacterium</taxon>
    </lineage>
</organism>
<comment type="caution">
    <text evidence="5">The sequence shown here is derived from an EMBL/GenBank/DDBJ whole genome shotgun (WGS) entry which is preliminary data.</text>
</comment>
<dbReference type="InterPro" id="IPR000835">
    <property type="entry name" value="HTH_MarR-typ"/>
</dbReference>
<dbReference type="RefSeq" id="WP_036757489.1">
    <property type="nucleotide sequence ID" value="NZ_JAGSGC010000025.1"/>
</dbReference>
<proteinExistence type="predicted"/>
<dbReference type="PROSITE" id="PS50995">
    <property type="entry name" value="HTH_MARR_2"/>
    <property type="match status" value="1"/>
</dbReference>
<dbReference type="SUPFAM" id="SSF46785">
    <property type="entry name" value="Winged helix' DNA-binding domain"/>
    <property type="match status" value="1"/>
</dbReference>
<dbReference type="Gene3D" id="1.10.10.10">
    <property type="entry name" value="Winged helix-like DNA-binding domain superfamily/Winged helix DNA-binding domain"/>
    <property type="match status" value="1"/>
</dbReference>
<dbReference type="InterPro" id="IPR036388">
    <property type="entry name" value="WH-like_DNA-bd_sf"/>
</dbReference>
<evidence type="ECO:0000256" key="1">
    <source>
        <dbReference type="ARBA" id="ARBA00023015"/>
    </source>
</evidence>
<evidence type="ECO:0000256" key="3">
    <source>
        <dbReference type="ARBA" id="ARBA00023163"/>
    </source>
</evidence>
<dbReference type="PANTHER" id="PTHR42756">
    <property type="entry name" value="TRANSCRIPTIONAL REGULATOR, MARR"/>
    <property type="match status" value="1"/>
</dbReference>
<feature type="domain" description="HTH marR-type" evidence="4">
    <location>
        <begin position="3"/>
        <end position="135"/>
    </location>
</feature>
<dbReference type="PANTHER" id="PTHR42756:SF1">
    <property type="entry name" value="TRANSCRIPTIONAL REPRESSOR OF EMRAB OPERON"/>
    <property type="match status" value="1"/>
</dbReference>
<evidence type="ECO:0000313" key="6">
    <source>
        <dbReference type="Proteomes" id="UP000027192"/>
    </source>
</evidence>
<dbReference type="EMBL" id="JMIB01000057">
    <property type="protein sequence ID" value="KDM89629.1"/>
    <property type="molecule type" value="Genomic_DNA"/>
</dbReference>
<dbReference type="GO" id="GO:0003677">
    <property type="term" value="F:DNA binding"/>
    <property type="evidence" value="ECO:0007669"/>
    <property type="project" value="UniProtKB-KW"/>
</dbReference>
<evidence type="ECO:0000259" key="4">
    <source>
        <dbReference type="PROSITE" id="PS50995"/>
    </source>
</evidence>
<reference evidence="5 6" key="1">
    <citation type="submission" date="2014-04" db="EMBL/GenBank/DDBJ databases">
        <title>Draft genome sequence of Photobacterium halotolerans S2753: a solonamide, ngercheumicin and holomycin producer.</title>
        <authorList>
            <person name="Machado H.R."/>
            <person name="Gram L."/>
        </authorList>
    </citation>
    <scope>NUCLEOTIDE SEQUENCE [LARGE SCALE GENOMIC DNA]</scope>
    <source>
        <strain evidence="5 6">S2753</strain>
    </source>
</reference>
<dbReference type="PRINTS" id="PR00598">
    <property type="entry name" value="HTHMARR"/>
</dbReference>
<evidence type="ECO:0000313" key="5">
    <source>
        <dbReference type="EMBL" id="KDM89629.1"/>
    </source>
</evidence>
<keyword evidence="2" id="KW-0238">DNA-binding</keyword>
<keyword evidence="3" id="KW-0804">Transcription</keyword>
<dbReference type="GO" id="GO:0003700">
    <property type="term" value="F:DNA-binding transcription factor activity"/>
    <property type="evidence" value="ECO:0007669"/>
    <property type="project" value="InterPro"/>
</dbReference>
<accession>A0A066RH37</accession>
<keyword evidence="6" id="KW-1185">Reference proteome</keyword>
<evidence type="ECO:0000256" key="2">
    <source>
        <dbReference type="ARBA" id="ARBA00023125"/>
    </source>
</evidence>
<dbReference type="STRING" id="1654360.EA58_21575"/>
<keyword evidence="1" id="KW-0805">Transcription regulation</keyword>
<dbReference type="SMART" id="SM00347">
    <property type="entry name" value="HTH_MARR"/>
    <property type="match status" value="1"/>
</dbReference>
<dbReference type="OrthoDB" id="32523at2"/>